<dbReference type="SUPFAM" id="SSF48239">
    <property type="entry name" value="Terpenoid cyclases/Protein prenyltransferases"/>
    <property type="match status" value="1"/>
</dbReference>
<dbReference type="Pfam" id="PF17789">
    <property type="entry name" value="MG4"/>
    <property type="match status" value="1"/>
</dbReference>
<dbReference type="SMART" id="SM01359">
    <property type="entry name" value="A2M_N_2"/>
    <property type="match status" value="1"/>
</dbReference>
<dbReference type="SMART" id="SM01361">
    <property type="entry name" value="A2M_recep"/>
    <property type="match status" value="1"/>
</dbReference>
<evidence type="ECO:0000256" key="4">
    <source>
        <dbReference type="SAM" id="SignalP"/>
    </source>
</evidence>
<dbReference type="InterPro" id="IPR018933">
    <property type="entry name" value="Netrin_module_non-TIMP"/>
</dbReference>
<dbReference type="Gene3D" id="2.40.50.120">
    <property type="match status" value="1"/>
</dbReference>
<dbReference type="PROSITE" id="PS50189">
    <property type="entry name" value="NTR"/>
    <property type="match status" value="1"/>
</dbReference>
<feature type="domain" description="NTR" evidence="5">
    <location>
        <begin position="1497"/>
        <end position="1636"/>
    </location>
</feature>
<feature type="signal peptide" evidence="4">
    <location>
        <begin position="1"/>
        <end position="22"/>
    </location>
</feature>
<dbReference type="InterPro" id="IPR000020">
    <property type="entry name" value="Anaphylatoxin/fibulin"/>
</dbReference>
<dbReference type="SMART" id="SM01360">
    <property type="entry name" value="A2M"/>
    <property type="match status" value="1"/>
</dbReference>
<dbReference type="Pfam" id="PF01759">
    <property type="entry name" value="NTR"/>
    <property type="match status" value="1"/>
</dbReference>
<accession>A0AAQ4E100</accession>
<dbReference type="GO" id="GO:0005615">
    <property type="term" value="C:extracellular space"/>
    <property type="evidence" value="ECO:0007669"/>
    <property type="project" value="InterPro"/>
</dbReference>
<dbReference type="SMART" id="SM00643">
    <property type="entry name" value="C345C"/>
    <property type="match status" value="1"/>
</dbReference>
<dbReference type="SUPFAM" id="SSF49410">
    <property type="entry name" value="Alpha-macroglobulin receptor domain"/>
    <property type="match status" value="1"/>
</dbReference>
<feature type="chain" id="PRO_5042849428" description="NTR domain-containing protein" evidence="4">
    <location>
        <begin position="23"/>
        <end position="1638"/>
    </location>
</feature>
<dbReference type="InterPro" id="IPR040839">
    <property type="entry name" value="MG4"/>
</dbReference>
<dbReference type="Gene3D" id="1.20.91.20">
    <property type="entry name" value="Anaphylotoxins (complement system)"/>
    <property type="match status" value="1"/>
</dbReference>
<dbReference type="Gene3D" id="2.60.40.690">
    <property type="entry name" value="Alpha-macroglobulin, receptor-binding domain"/>
    <property type="match status" value="1"/>
</dbReference>
<name>A0AAQ4E100_AMBAM</name>
<dbReference type="Pfam" id="PF07703">
    <property type="entry name" value="A2M_BRD"/>
    <property type="match status" value="1"/>
</dbReference>
<dbReference type="InterPro" id="IPR009048">
    <property type="entry name" value="A-macroglobulin_rcpt-bd"/>
</dbReference>
<dbReference type="InterPro" id="IPR050473">
    <property type="entry name" value="A2M/Complement_sys"/>
</dbReference>
<dbReference type="InterPro" id="IPR001134">
    <property type="entry name" value="Netrin_domain"/>
</dbReference>
<evidence type="ECO:0000256" key="2">
    <source>
        <dbReference type="ARBA" id="ARBA00022525"/>
    </source>
</evidence>
<dbReference type="PANTHER" id="PTHR11412:SF166">
    <property type="entry name" value="NTR DOMAIN-CONTAINING PROTEIN"/>
    <property type="match status" value="1"/>
</dbReference>
<dbReference type="Pfam" id="PF07678">
    <property type="entry name" value="TED_complement"/>
    <property type="match status" value="2"/>
</dbReference>
<dbReference type="Gene3D" id="2.60.40.10">
    <property type="entry name" value="Immunoglobulins"/>
    <property type="match status" value="2"/>
</dbReference>
<dbReference type="InterPro" id="IPR008930">
    <property type="entry name" value="Terpenoid_cyclase/PrenylTrfase"/>
</dbReference>
<dbReference type="Gene3D" id="1.50.10.20">
    <property type="match status" value="2"/>
</dbReference>
<evidence type="ECO:0000256" key="1">
    <source>
        <dbReference type="ARBA" id="ARBA00004613"/>
    </source>
</evidence>
<dbReference type="EMBL" id="JARKHS020024031">
    <property type="protein sequence ID" value="KAK8768390.1"/>
    <property type="molecule type" value="Genomic_DNA"/>
</dbReference>
<dbReference type="CDD" id="cd00017">
    <property type="entry name" value="ANATO"/>
    <property type="match status" value="1"/>
</dbReference>
<dbReference type="InterPro" id="IPR013783">
    <property type="entry name" value="Ig-like_fold"/>
</dbReference>
<dbReference type="Gene3D" id="2.60.40.1930">
    <property type="match status" value="3"/>
</dbReference>
<dbReference type="InterPro" id="IPR002890">
    <property type="entry name" value="MG2"/>
</dbReference>
<dbReference type="Gene3D" id="2.60.40.1940">
    <property type="match status" value="1"/>
</dbReference>
<keyword evidence="4" id="KW-0732">Signal</keyword>
<dbReference type="Pfam" id="PF17791">
    <property type="entry name" value="MG3"/>
    <property type="match status" value="1"/>
</dbReference>
<organism evidence="6 7">
    <name type="scientific">Amblyomma americanum</name>
    <name type="common">Lone star tick</name>
    <dbReference type="NCBI Taxonomy" id="6943"/>
    <lineage>
        <taxon>Eukaryota</taxon>
        <taxon>Metazoa</taxon>
        <taxon>Ecdysozoa</taxon>
        <taxon>Arthropoda</taxon>
        <taxon>Chelicerata</taxon>
        <taxon>Arachnida</taxon>
        <taxon>Acari</taxon>
        <taxon>Parasitiformes</taxon>
        <taxon>Ixodida</taxon>
        <taxon>Ixodoidea</taxon>
        <taxon>Ixodidae</taxon>
        <taxon>Amblyomminae</taxon>
        <taxon>Amblyomma</taxon>
    </lineage>
</organism>
<reference evidence="6 7" key="1">
    <citation type="journal article" date="2023" name="Arcadia Sci">
        <title>De novo assembly of a long-read Amblyomma americanum tick genome.</title>
        <authorList>
            <person name="Chou S."/>
            <person name="Poskanzer K.E."/>
            <person name="Rollins M."/>
            <person name="Thuy-Boun P.S."/>
        </authorList>
    </citation>
    <scope>NUCLEOTIDE SEQUENCE [LARGE SCALE GENOMIC DNA]</scope>
    <source>
        <strain evidence="6">F_SG_1</strain>
        <tissue evidence="6">Salivary glands</tissue>
    </source>
</reference>
<dbReference type="Proteomes" id="UP001321473">
    <property type="component" value="Unassembled WGS sequence"/>
</dbReference>
<keyword evidence="2" id="KW-0964">Secreted</keyword>
<dbReference type="Gene3D" id="6.20.50.160">
    <property type="match status" value="1"/>
</dbReference>
<evidence type="ECO:0000259" key="5">
    <source>
        <dbReference type="PROSITE" id="PS50189"/>
    </source>
</evidence>
<dbReference type="Gene3D" id="2.20.130.20">
    <property type="match status" value="1"/>
</dbReference>
<dbReference type="PANTHER" id="PTHR11412">
    <property type="entry name" value="MACROGLOBULIN / COMPLEMENT"/>
    <property type="match status" value="1"/>
</dbReference>
<dbReference type="Pfam" id="PF01835">
    <property type="entry name" value="MG2"/>
    <property type="match status" value="1"/>
</dbReference>
<evidence type="ECO:0000313" key="7">
    <source>
        <dbReference type="Proteomes" id="UP001321473"/>
    </source>
</evidence>
<evidence type="ECO:0000256" key="3">
    <source>
        <dbReference type="ARBA" id="ARBA00023157"/>
    </source>
</evidence>
<dbReference type="Pfam" id="PF07677">
    <property type="entry name" value="A2M_recep"/>
    <property type="match status" value="1"/>
</dbReference>
<keyword evidence="7" id="KW-1185">Reference proteome</keyword>
<gene>
    <name evidence="6" type="ORF">V5799_015143</name>
</gene>
<dbReference type="SUPFAM" id="SSF47686">
    <property type="entry name" value="Anaphylotoxins (complement system)"/>
    <property type="match status" value="1"/>
</dbReference>
<dbReference type="Pfam" id="PF00207">
    <property type="entry name" value="A2M"/>
    <property type="match status" value="1"/>
</dbReference>
<keyword evidence="3" id="KW-1015">Disulfide bond</keyword>
<dbReference type="InterPro" id="IPR011625">
    <property type="entry name" value="A2M_N_BRD"/>
</dbReference>
<dbReference type="InterPro" id="IPR018081">
    <property type="entry name" value="Anaphylatoxin_comp_syst"/>
</dbReference>
<dbReference type="InterPro" id="IPR036595">
    <property type="entry name" value="A-macroglobulin_rcpt-bd_sf"/>
</dbReference>
<dbReference type="InterPro" id="IPR008993">
    <property type="entry name" value="TIMP-like_OB-fold"/>
</dbReference>
<proteinExistence type="predicted"/>
<dbReference type="InterPro" id="IPR001599">
    <property type="entry name" value="Macroglobln_a2"/>
</dbReference>
<sequence length="1638" mass="183746">MASTLALVCALFVALCTPRVSAEENCFVVAPNVFRLGTDETFAVMVDGVKKRVTVTLQNYPSSRGAFFHWTGDVASDNPRIVDIAVKETDLPELLYGRDQIYVTLEVTCGRLWTRKTQVLVSPASGEHFFLQTEKPIYHPGSTVNIRFLAVDGKLEPSASSFRLEVRNPQNVIVERTDFQPSKELMLTHTYELPERTLLGEWALVVKYGYKFQQNTTATFLVDKYVLPRFKVDLSVPDYVLSNFSTIPCRVKASFVNKMPVHGVVLLEFGLRHEVGDIWWFSSSKSPKLLEGGEAHYILRREALEPNIGDKLPDLHATHGRLVVKATVTEEATGAKESAQSEKTVFCKTPFVVSLKKNQRSFKPGLKIYITAEVTYVNGNPAANVLTKATRLNSRDTFTSRTRSDGVATFLIPVSFEDGTLSVKVETADSRYRPEHQARAQISLEPYSTVQSGFIAIERKDPKSFPRARDTYEAVLFTHRFDKVSSSIYYVVLSKGRIQLVDKLLEGRRIEQNIAFSVTPEMTPSFRVVVFAILDGRVVTDSIYVNAEPACTTTSQFTLERRNLGNPPEPMSQETLVLTGTRGTVVGLLGVDQAMYLLRKKDLLTRDKLFRSLDSKDLGCGAGGGTNAAEALYSSGIVLLTHEDVGNPMRSGVGCHEERRRRRRDAQNILEEYEDETVRKCCLRGQWPDRFLRSCSKRAGILRKYMEQGSANITQDCVEAFERCCDIAEHDAAQRSSSAGVDELSDEYLGVHNQIRDDFRETWIFHSMTIRDDGTAEFSATLPASVTTWEVNAVSVSPSGGVCAVEPLEIVATKKFFVEVNVPYSVVKKEQVEIPATVYNYGTKQITAKVVLLGTNDICSGAKLGKPSAVRVLEIPPGHGRTAIFPVVPLAAGKKQIHVKARSTSGEGDEVKVELNVRPPGVQRTRSFAVILDPENPKKRNTRNIQEEYTETFGTNGTQVVHIRSPRPDFALPNTERCEIDIVGDGVTAVLQSIIKKPDQAFIHPTDCGEQTTAKLMPVLYAYEFFKTTNRISIAEENDALDYIRRAYNQILKYRKPDGSFSVFEWSSASPWLTAFVIRNFELVLNFGHPSALTAFILITFEECAEGGYSVSQTSRARAAAFLERNLHRGDSPGALALAAYALSLANNTGKDELIQWLMESVRYDQVTDDRHVPASSELLSAQATAYALMALIRENAQSEIIRSFQRWLSKRTGPTGSVQSTQDTVMVLQALTKFAAYAKENNLDLACEVTLSNSKIFKKNIRIKRDNATILNKIEIDRPGEKIFVRVKGSGTGILYFNYTYDAKVLDGELCKFNITANFVETKPDIELILTRVSRSVEKTSSRPPSDLKPNYRMEACARPLEDAPDGMVMLEVGLLTGFKPNATELDELVKERKIQLYTITSRHVDFYVPFIAANMTHCVNFSLEQEFNAGKLQSSYVKAYSYYKPDFSCTRFYSPDKTSPLLKVDDKCDDSDVCVCAEGGCPPEKPLDRFIKTRDNEYFEDEEQRELLREFACDGVHYVWRGNSTANVSTDGFIEVAFLITQVLKPGQEDDLKGKIRRIKARDTCNTFNIPNGEEYIVMGKDSTYIEKDFFETKQFLYLIDSSSMVFPAKPKNRQQNRLAAWFINEFSDERTRCFL</sequence>
<dbReference type="SUPFAM" id="SSF50242">
    <property type="entry name" value="TIMP-like"/>
    <property type="match status" value="1"/>
</dbReference>
<dbReference type="InterPro" id="IPR041555">
    <property type="entry name" value="MG3"/>
</dbReference>
<dbReference type="Pfam" id="PF17790">
    <property type="entry name" value="MG1"/>
    <property type="match status" value="1"/>
</dbReference>
<protein>
    <recommendedName>
        <fullName evidence="5">NTR domain-containing protein</fullName>
    </recommendedName>
</protein>
<evidence type="ECO:0000313" key="6">
    <source>
        <dbReference type="EMBL" id="KAK8768390.1"/>
    </source>
</evidence>
<comment type="caution">
    <text evidence="6">The sequence shown here is derived from an EMBL/GenBank/DDBJ whole genome shotgun (WGS) entry which is preliminary data.</text>
</comment>
<dbReference type="InterPro" id="IPR011626">
    <property type="entry name" value="Alpha-macroglobulin_TED"/>
</dbReference>
<comment type="subcellular location">
    <subcellularLocation>
        <location evidence="1">Secreted</location>
    </subcellularLocation>
</comment>
<dbReference type="GO" id="GO:0004866">
    <property type="term" value="F:endopeptidase inhibitor activity"/>
    <property type="evidence" value="ECO:0007669"/>
    <property type="project" value="InterPro"/>
</dbReference>
<dbReference type="InterPro" id="IPR041425">
    <property type="entry name" value="C3/4/5_MG1"/>
</dbReference>